<feature type="region of interest" description="Disordered" evidence="10">
    <location>
        <begin position="439"/>
        <end position="458"/>
    </location>
</feature>
<keyword evidence="11" id="KW-0812">Transmembrane</keyword>
<comment type="caution">
    <text evidence="13">The sequence shown here is derived from an EMBL/GenBank/DDBJ whole genome shotgun (WGS) entry which is preliminary data.</text>
</comment>
<dbReference type="Pfam" id="PF00069">
    <property type="entry name" value="Pkinase"/>
    <property type="match status" value="1"/>
</dbReference>
<dbReference type="FunFam" id="3.30.200.20:FF:000035">
    <property type="entry name" value="Serine/threonine protein kinase Stk1"/>
    <property type="match status" value="1"/>
</dbReference>
<dbReference type="Gene3D" id="1.10.510.10">
    <property type="entry name" value="Transferase(Phosphotransferase) domain 1"/>
    <property type="match status" value="1"/>
</dbReference>
<keyword evidence="11" id="KW-1133">Transmembrane helix</keyword>
<comment type="catalytic activity">
    <reaction evidence="8">
        <text>L-seryl-[protein] + ATP = O-phospho-L-seryl-[protein] + ADP + H(+)</text>
        <dbReference type="Rhea" id="RHEA:17989"/>
        <dbReference type="Rhea" id="RHEA-COMP:9863"/>
        <dbReference type="Rhea" id="RHEA-COMP:11604"/>
        <dbReference type="ChEBI" id="CHEBI:15378"/>
        <dbReference type="ChEBI" id="CHEBI:29999"/>
        <dbReference type="ChEBI" id="CHEBI:30616"/>
        <dbReference type="ChEBI" id="CHEBI:83421"/>
        <dbReference type="ChEBI" id="CHEBI:456216"/>
        <dbReference type="EC" id="2.7.11.1"/>
    </reaction>
</comment>
<name>A0A3A4N573_ABYX5</name>
<evidence type="ECO:0000256" key="10">
    <source>
        <dbReference type="SAM" id="MobiDB-lite"/>
    </source>
</evidence>
<organism evidence="13 14">
    <name type="scientific">Abyssobacteria bacterium (strain SURF_5)</name>
    <dbReference type="NCBI Taxonomy" id="2093360"/>
    <lineage>
        <taxon>Bacteria</taxon>
        <taxon>Pseudomonadati</taxon>
        <taxon>Candidatus Hydrogenedentota</taxon>
        <taxon>Candidatus Abyssobacteria</taxon>
    </lineage>
</organism>
<keyword evidence="6 9" id="KW-0067">ATP-binding</keyword>
<evidence type="ECO:0000313" key="13">
    <source>
        <dbReference type="EMBL" id="RJP17067.1"/>
    </source>
</evidence>
<dbReference type="Gene3D" id="3.30.200.20">
    <property type="entry name" value="Phosphorylase Kinase, domain 1"/>
    <property type="match status" value="1"/>
</dbReference>
<dbReference type="PROSITE" id="PS50011">
    <property type="entry name" value="PROTEIN_KINASE_DOM"/>
    <property type="match status" value="1"/>
</dbReference>
<evidence type="ECO:0000256" key="1">
    <source>
        <dbReference type="ARBA" id="ARBA00012513"/>
    </source>
</evidence>
<dbReference type="AlphaFoldDB" id="A0A3A4N573"/>
<evidence type="ECO:0000313" key="14">
    <source>
        <dbReference type="Proteomes" id="UP000265882"/>
    </source>
</evidence>
<reference evidence="13 14" key="1">
    <citation type="journal article" date="2017" name="ISME J.">
        <title>Energy and carbon metabolisms in a deep terrestrial subsurface fluid microbial community.</title>
        <authorList>
            <person name="Momper L."/>
            <person name="Jungbluth S.P."/>
            <person name="Lee M.D."/>
            <person name="Amend J.P."/>
        </authorList>
    </citation>
    <scope>NUCLEOTIDE SEQUENCE [LARGE SCALE GENOMIC DNA]</scope>
    <source>
        <strain evidence="13">SURF_5</strain>
    </source>
</reference>
<evidence type="ECO:0000256" key="3">
    <source>
        <dbReference type="ARBA" id="ARBA00022679"/>
    </source>
</evidence>
<evidence type="ECO:0000256" key="2">
    <source>
        <dbReference type="ARBA" id="ARBA00022527"/>
    </source>
</evidence>
<feature type="compositionally biased region" description="Low complexity" evidence="10">
    <location>
        <begin position="485"/>
        <end position="498"/>
    </location>
</feature>
<protein>
    <recommendedName>
        <fullName evidence="1">non-specific serine/threonine protein kinase</fullName>
        <ecNumber evidence="1">2.7.11.1</ecNumber>
    </recommendedName>
</protein>
<feature type="region of interest" description="Disordered" evidence="10">
    <location>
        <begin position="470"/>
        <end position="514"/>
    </location>
</feature>
<dbReference type="SMART" id="SM00220">
    <property type="entry name" value="S_TKc"/>
    <property type="match status" value="1"/>
</dbReference>
<accession>A0A3A4N573</accession>
<evidence type="ECO:0000256" key="7">
    <source>
        <dbReference type="ARBA" id="ARBA00047899"/>
    </source>
</evidence>
<evidence type="ECO:0000259" key="12">
    <source>
        <dbReference type="PROSITE" id="PS50011"/>
    </source>
</evidence>
<keyword evidence="4 9" id="KW-0547">Nucleotide-binding</keyword>
<dbReference type="PANTHER" id="PTHR43289:SF6">
    <property type="entry name" value="SERINE_THREONINE-PROTEIN KINASE NEKL-3"/>
    <property type="match status" value="1"/>
</dbReference>
<dbReference type="EMBL" id="QZKU01000122">
    <property type="protein sequence ID" value="RJP17067.1"/>
    <property type="molecule type" value="Genomic_DNA"/>
</dbReference>
<dbReference type="FunFam" id="1.10.510.10:FF:000021">
    <property type="entry name" value="Serine/threonine protein kinase"/>
    <property type="match status" value="1"/>
</dbReference>
<dbReference type="GO" id="GO:0005524">
    <property type="term" value="F:ATP binding"/>
    <property type="evidence" value="ECO:0007669"/>
    <property type="project" value="UniProtKB-UniRule"/>
</dbReference>
<dbReference type="PROSITE" id="PS00107">
    <property type="entry name" value="PROTEIN_KINASE_ATP"/>
    <property type="match status" value="1"/>
</dbReference>
<feature type="domain" description="Protein kinase" evidence="12">
    <location>
        <begin position="9"/>
        <end position="266"/>
    </location>
</feature>
<dbReference type="EC" id="2.7.11.1" evidence="1"/>
<dbReference type="InterPro" id="IPR008271">
    <property type="entry name" value="Ser/Thr_kinase_AS"/>
</dbReference>
<dbReference type="SUPFAM" id="SSF56112">
    <property type="entry name" value="Protein kinase-like (PK-like)"/>
    <property type="match status" value="1"/>
</dbReference>
<evidence type="ECO:0000256" key="4">
    <source>
        <dbReference type="ARBA" id="ARBA00022741"/>
    </source>
</evidence>
<evidence type="ECO:0000256" key="9">
    <source>
        <dbReference type="PROSITE-ProRule" id="PRU10141"/>
    </source>
</evidence>
<feature type="compositionally biased region" description="Basic and acidic residues" evidence="10">
    <location>
        <begin position="500"/>
        <end position="511"/>
    </location>
</feature>
<sequence length="689" mass="76047">MIGKEIGNYKILKELGRGGMGVVYKAHQVALGRMVAMKVLPQHLTTDTAFIKRFQNEARAIAKLNHPNIVQIYDIGNQDDIHYYTMEFLEGPSLDQIIYREGFMPLENAMNIVLQVARALDCAHREGIIHRDIKPSNIIIDRSKRAKVTDFGLALQERSTRLTVDGSIVGTPEYMSPEQAAAEPASARSDIYSLGVVFYELLTGKVPFEGETTLMVLKKIQSLEPEWPRALNPEIPVEVEKVIQRMMAKKPRDRYANCQELIQDLRRLKAGVPIQTRRKGPVHLSTAAALAAILVLAAVLLFRMRAKPEPAPPPPEVPALREIVSAYEPAEPPAPALSPLAAPAASPDEPVSSDAEALAGIAQQLAGLEVQLEGVRSRKATPDLFWPDVLLFKKGNKINCCVVGESLDRVKIRTTAGLADIPREEIQLIVYATPAEKASANEAQRREEERQQEEQQIRKQIASLRENKAEIEREAQAASPPPLDEPAASSASDSAQPPKVLEEQPRKDSGAPDKGVLNLAVNEKWNVSTTCGKTTGVTFGDQLLSVVSSQNPEKAPCEIILEKELNSEPPHSLEVIVEARQLIMGDDRITASLLVSFADGTSMEYSFFDSDKEQLASEVRQTPEKLRISRPKNTVSLEQGWYVLKLPLAEDAAKINKGEKIARISLIHSQQKGGSVIIFRYRAIVLNNK</sequence>
<proteinExistence type="predicted"/>
<keyword evidence="5 13" id="KW-0418">Kinase</keyword>
<gene>
    <name evidence="13" type="ORF">C4520_17855</name>
</gene>
<evidence type="ECO:0000256" key="6">
    <source>
        <dbReference type="ARBA" id="ARBA00022840"/>
    </source>
</evidence>
<evidence type="ECO:0000256" key="11">
    <source>
        <dbReference type="SAM" id="Phobius"/>
    </source>
</evidence>
<feature type="compositionally biased region" description="Basic and acidic residues" evidence="10">
    <location>
        <begin position="443"/>
        <end position="457"/>
    </location>
</feature>
<dbReference type="GO" id="GO:0004674">
    <property type="term" value="F:protein serine/threonine kinase activity"/>
    <property type="evidence" value="ECO:0007669"/>
    <property type="project" value="UniProtKB-KW"/>
</dbReference>
<comment type="catalytic activity">
    <reaction evidence="7">
        <text>L-threonyl-[protein] + ATP = O-phospho-L-threonyl-[protein] + ADP + H(+)</text>
        <dbReference type="Rhea" id="RHEA:46608"/>
        <dbReference type="Rhea" id="RHEA-COMP:11060"/>
        <dbReference type="Rhea" id="RHEA-COMP:11605"/>
        <dbReference type="ChEBI" id="CHEBI:15378"/>
        <dbReference type="ChEBI" id="CHEBI:30013"/>
        <dbReference type="ChEBI" id="CHEBI:30616"/>
        <dbReference type="ChEBI" id="CHEBI:61977"/>
        <dbReference type="ChEBI" id="CHEBI:456216"/>
        <dbReference type="EC" id="2.7.11.1"/>
    </reaction>
</comment>
<dbReference type="InterPro" id="IPR017441">
    <property type="entry name" value="Protein_kinase_ATP_BS"/>
</dbReference>
<dbReference type="InterPro" id="IPR011009">
    <property type="entry name" value="Kinase-like_dom_sf"/>
</dbReference>
<evidence type="ECO:0000256" key="8">
    <source>
        <dbReference type="ARBA" id="ARBA00048679"/>
    </source>
</evidence>
<dbReference type="CDD" id="cd14014">
    <property type="entry name" value="STKc_PknB_like"/>
    <property type="match status" value="1"/>
</dbReference>
<dbReference type="Proteomes" id="UP000265882">
    <property type="component" value="Unassembled WGS sequence"/>
</dbReference>
<keyword evidence="2 13" id="KW-0723">Serine/threonine-protein kinase</keyword>
<dbReference type="InterPro" id="IPR000719">
    <property type="entry name" value="Prot_kinase_dom"/>
</dbReference>
<keyword evidence="11" id="KW-0472">Membrane</keyword>
<feature type="transmembrane region" description="Helical" evidence="11">
    <location>
        <begin position="282"/>
        <end position="302"/>
    </location>
</feature>
<feature type="binding site" evidence="9">
    <location>
        <position position="38"/>
    </location>
    <ligand>
        <name>ATP</name>
        <dbReference type="ChEBI" id="CHEBI:30616"/>
    </ligand>
</feature>
<evidence type="ECO:0000256" key="5">
    <source>
        <dbReference type="ARBA" id="ARBA00022777"/>
    </source>
</evidence>
<keyword evidence="3" id="KW-0808">Transferase</keyword>
<dbReference type="PROSITE" id="PS00108">
    <property type="entry name" value="PROTEIN_KINASE_ST"/>
    <property type="match status" value="1"/>
</dbReference>
<dbReference type="PANTHER" id="PTHR43289">
    <property type="entry name" value="MITOGEN-ACTIVATED PROTEIN KINASE KINASE KINASE 20-RELATED"/>
    <property type="match status" value="1"/>
</dbReference>